<name>A0A0A5G9S7_9BACI</name>
<dbReference type="SUPFAM" id="SSF50037">
    <property type="entry name" value="C-terminal domain of transcriptional repressors"/>
    <property type="match status" value="1"/>
</dbReference>
<gene>
    <name evidence="3" type="ORF">N783_09200</name>
</gene>
<evidence type="ECO:0000259" key="2">
    <source>
        <dbReference type="Pfam" id="PF04023"/>
    </source>
</evidence>
<keyword evidence="4" id="KW-1185">Reference proteome</keyword>
<evidence type="ECO:0000256" key="1">
    <source>
        <dbReference type="ARBA" id="ARBA00023004"/>
    </source>
</evidence>
<dbReference type="RefSeq" id="WP_027446699.1">
    <property type="nucleotide sequence ID" value="NZ_AULJ01000039.1"/>
</dbReference>
<dbReference type="GO" id="GO:0046914">
    <property type="term" value="F:transition metal ion binding"/>
    <property type="evidence" value="ECO:0007669"/>
    <property type="project" value="InterPro"/>
</dbReference>
<feature type="domain" description="Ferrous iron transporter FeoA-like" evidence="2">
    <location>
        <begin position="4"/>
        <end position="74"/>
    </location>
</feature>
<dbReference type="InterPro" id="IPR038157">
    <property type="entry name" value="FeoA_core_dom"/>
</dbReference>
<dbReference type="InterPro" id="IPR008988">
    <property type="entry name" value="Transcriptional_repressor_C"/>
</dbReference>
<keyword evidence="1" id="KW-0408">Iron</keyword>
<dbReference type="AlphaFoldDB" id="A0A0A5G9S7"/>
<dbReference type="Proteomes" id="UP000030403">
    <property type="component" value="Unassembled WGS sequence"/>
</dbReference>
<protein>
    <recommendedName>
        <fullName evidence="2">Ferrous iron transporter FeoA-like domain-containing protein</fullName>
    </recommendedName>
</protein>
<dbReference type="InterPro" id="IPR007167">
    <property type="entry name" value="Fe-transptr_FeoA-like"/>
</dbReference>
<reference evidence="3 4" key="1">
    <citation type="submission" date="2013-08" db="EMBL/GenBank/DDBJ databases">
        <authorList>
            <person name="Huang J."/>
            <person name="Wang G."/>
        </authorList>
    </citation>
    <scope>NUCLEOTIDE SEQUENCE [LARGE SCALE GENOMIC DNA]</scope>
    <source>
        <strain evidence="3 4">BH030004</strain>
    </source>
</reference>
<dbReference type="EMBL" id="AVPF01000022">
    <property type="protein sequence ID" value="KGX87870.1"/>
    <property type="molecule type" value="Genomic_DNA"/>
</dbReference>
<dbReference type="Pfam" id="PF04023">
    <property type="entry name" value="FeoA"/>
    <property type="match status" value="1"/>
</dbReference>
<proteinExistence type="predicted"/>
<organism evidence="3 4">
    <name type="scientific">Pontibacillus marinus BH030004 = DSM 16465</name>
    <dbReference type="NCBI Taxonomy" id="1385511"/>
    <lineage>
        <taxon>Bacteria</taxon>
        <taxon>Bacillati</taxon>
        <taxon>Bacillota</taxon>
        <taxon>Bacilli</taxon>
        <taxon>Bacillales</taxon>
        <taxon>Bacillaceae</taxon>
        <taxon>Pontibacillus</taxon>
    </lineage>
</organism>
<evidence type="ECO:0000313" key="3">
    <source>
        <dbReference type="EMBL" id="KGX87870.1"/>
    </source>
</evidence>
<sequence>MLITLSEAYNGNHFYIKHIEATGKDKQRLYRLGIDTNITLVLLHKINAGRMIAVQIGEKSVALQKEETDQIYGEVLV</sequence>
<dbReference type="Gene3D" id="2.30.30.90">
    <property type="match status" value="1"/>
</dbReference>
<evidence type="ECO:0000313" key="4">
    <source>
        <dbReference type="Proteomes" id="UP000030403"/>
    </source>
</evidence>
<comment type="caution">
    <text evidence="3">The sequence shown here is derived from an EMBL/GenBank/DDBJ whole genome shotgun (WGS) entry which is preliminary data.</text>
</comment>
<accession>A0A0A5G9S7</accession>